<evidence type="ECO:0000256" key="2">
    <source>
        <dbReference type="ARBA" id="ARBA00022630"/>
    </source>
</evidence>
<evidence type="ECO:0000256" key="5">
    <source>
        <dbReference type="ARBA" id="ARBA00023033"/>
    </source>
</evidence>
<evidence type="ECO:0000313" key="9">
    <source>
        <dbReference type="Proteomes" id="UP000799436"/>
    </source>
</evidence>
<accession>A0A6G1L745</accession>
<keyword evidence="4" id="KW-0560">Oxidoreductase</keyword>
<dbReference type="InterPro" id="IPR036188">
    <property type="entry name" value="FAD/NAD-bd_sf"/>
</dbReference>
<feature type="region of interest" description="Disordered" evidence="6">
    <location>
        <begin position="1"/>
        <end position="30"/>
    </location>
</feature>
<evidence type="ECO:0000256" key="4">
    <source>
        <dbReference type="ARBA" id="ARBA00023002"/>
    </source>
</evidence>
<dbReference type="Pfam" id="PF01494">
    <property type="entry name" value="FAD_binding_3"/>
    <property type="match status" value="1"/>
</dbReference>
<keyword evidence="3" id="KW-0274">FAD</keyword>
<dbReference type="AlphaFoldDB" id="A0A6G1L745"/>
<keyword evidence="9" id="KW-1185">Reference proteome</keyword>
<dbReference type="EMBL" id="ML995844">
    <property type="protein sequence ID" value="KAF2768450.1"/>
    <property type="molecule type" value="Genomic_DNA"/>
</dbReference>
<evidence type="ECO:0000313" key="8">
    <source>
        <dbReference type="EMBL" id="KAF2768450.1"/>
    </source>
</evidence>
<keyword evidence="2" id="KW-0285">Flavoprotein</keyword>
<reference evidence="8" key="1">
    <citation type="journal article" date="2020" name="Stud. Mycol.">
        <title>101 Dothideomycetes genomes: a test case for predicting lifestyles and emergence of pathogens.</title>
        <authorList>
            <person name="Haridas S."/>
            <person name="Albert R."/>
            <person name="Binder M."/>
            <person name="Bloem J."/>
            <person name="Labutti K."/>
            <person name="Salamov A."/>
            <person name="Andreopoulos B."/>
            <person name="Baker S."/>
            <person name="Barry K."/>
            <person name="Bills G."/>
            <person name="Bluhm B."/>
            <person name="Cannon C."/>
            <person name="Castanera R."/>
            <person name="Culley D."/>
            <person name="Daum C."/>
            <person name="Ezra D."/>
            <person name="Gonzalez J."/>
            <person name="Henrissat B."/>
            <person name="Kuo A."/>
            <person name="Liang C."/>
            <person name="Lipzen A."/>
            <person name="Lutzoni F."/>
            <person name="Magnuson J."/>
            <person name="Mondo S."/>
            <person name="Nolan M."/>
            <person name="Ohm R."/>
            <person name="Pangilinan J."/>
            <person name="Park H.-J."/>
            <person name="Ramirez L."/>
            <person name="Alfaro M."/>
            <person name="Sun H."/>
            <person name="Tritt A."/>
            <person name="Yoshinaga Y."/>
            <person name="Zwiers L.-H."/>
            <person name="Turgeon B."/>
            <person name="Goodwin S."/>
            <person name="Spatafora J."/>
            <person name="Crous P."/>
            <person name="Grigoriev I."/>
        </authorList>
    </citation>
    <scope>NUCLEOTIDE SEQUENCE</scope>
    <source>
        <strain evidence="8">CBS 116005</strain>
    </source>
</reference>
<dbReference type="PRINTS" id="PR00420">
    <property type="entry name" value="RNGMNOXGNASE"/>
</dbReference>
<evidence type="ECO:0000256" key="3">
    <source>
        <dbReference type="ARBA" id="ARBA00022827"/>
    </source>
</evidence>
<dbReference type="SUPFAM" id="SSF54373">
    <property type="entry name" value="FAD-linked reductases, C-terminal domain"/>
    <property type="match status" value="1"/>
</dbReference>
<protein>
    <submittedName>
        <fullName evidence="8">Salicylate hydroxylase</fullName>
    </submittedName>
</protein>
<evidence type="ECO:0000256" key="6">
    <source>
        <dbReference type="SAM" id="MobiDB-lite"/>
    </source>
</evidence>
<dbReference type="SUPFAM" id="SSF51905">
    <property type="entry name" value="FAD/NAD(P)-binding domain"/>
    <property type="match status" value="1"/>
</dbReference>
<proteinExistence type="inferred from homology"/>
<feature type="domain" description="FAD-binding" evidence="7">
    <location>
        <begin position="38"/>
        <end position="363"/>
    </location>
</feature>
<evidence type="ECO:0000259" key="7">
    <source>
        <dbReference type="Pfam" id="PF01494"/>
    </source>
</evidence>
<dbReference type="GO" id="GO:0004497">
    <property type="term" value="F:monooxygenase activity"/>
    <property type="evidence" value="ECO:0007669"/>
    <property type="project" value="UniProtKB-KW"/>
</dbReference>
<dbReference type="PANTHER" id="PTHR13789">
    <property type="entry name" value="MONOOXYGENASE"/>
    <property type="match status" value="1"/>
</dbReference>
<feature type="compositionally biased region" description="Basic residues" evidence="6">
    <location>
        <begin position="1"/>
        <end position="10"/>
    </location>
</feature>
<dbReference type="GO" id="GO:0071949">
    <property type="term" value="F:FAD binding"/>
    <property type="evidence" value="ECO:0007669"/>
    <property type="project" value="InterPro"/>
</dbReference>
<sequence length="449" mass="49178">MSTIGAHHHPNLPLTQILTPCPRPRRPTLHSTMDDHFRVIIVGGGIAGLSAAIALRGQNRSITILERSRMLNEIGAMLSLQPNASKIATKLGLDEILATKGPKIDDLMKIYDQEGHLVKAVPSTLGETGAHRIVYHRADLHSALLEKATGVGNGEPARTRTSSRVVSCDCDRGIVRLESGDELEADLILGADGIHSVLRKSVTGCDYPAVTTGVSAYRLLLDTRDIENSPEVLAHLDPREEATHMVVGHDKRVVMGSGRNGDIFGLVALVPDQQMNEDSTSNSWTSTGSMEKLLESFADFPDWIKALFKLQKDEMSLWQLRDLDPLPTWIRGRTMLIGDASHAMLPTQGQGASQSLEDAEALGAFFEDLTSRPSFELVNTRLQQIFAVRYERASLIQNFSRLHARPGTKSGQSKAVTLDPSEFISYNCNYSGAKAWQAQQQARMKAVEA</sequence>
<comment type="similarity">
    <text evidence="1">Belongs to the paxM FAD-dependent monooxygenase family.</text>
</comment>
<name>A0A6G1L745_9PEZI</name>
<dbReference type="OrthoDB" id="9993796at2759"/>
<gene>
    <name evidence="8" type="ORF">EJ03DRAFT_314056</name>
</gene>
<evidence type="ECO:0000256" key="1">
    <source>
        <dbReference type="ARBA" id="ARBA00007992"/>
    </source>
</evidence>
<organism evidence="8 9">
    <name type="scientific">Teratosphaeria nubilosa</name>
    <dbReference type="NCBI Taxonomy" id="161662"/>
    <lineage>
        <taxon>Eukaryota</taxon>
        <taxon>Fungi</taxon>
        <taxon>Dikarya</taxon>
        <taxon>Ascomycota</taxon>
        <taxon>Pezizomycotina</taxon>
        <taxon>Dothideomycetes</taxon>
        <taxon>Dothideomycetidae</taxon>
        <taxon>Mycosphaerellales</taxon>
        <taxon>Teratosphaeriaceae</taxon>
        <taxon>Teratosphaeria</taxon>
    </lineage>
</organism>
<dbReference type="PANTHER" id="PTHR13789:SF314">
    <property type="entry name" value="FAD-BINDING DOMAIN-CONTAINING PROTEIN"/>
    <property type="match status" value="1"/>
</dbReference>
<dbReference type="Proteomes" id="UP000799436">
    <property type="component" value="Unassembled WGS sequence"/>
</dbReference>
<keyword evidence="5" id="KW-0503">Monooxygenase</keyword>
<dbReference type="InterPro" id="IPR002938">
    <property type="entry name" value="FAD-bd"/>
</dbReference>
<dbReference type="InterPro" id="IPR050493">
    <property type="entry name" value="FAD-dep_Monooxygenase_BioMet"/>
</dbReference>
<dbReference type="Gene3D" id="3.50.50.60">
    <property type="entry name" value="FAD/NAD(P)-binding domain"/>
    <property type="match status" value="1"/>
</dbReference>